<dbReference type="PROSITE" id="PS50865">
    <property type="entry name" value="ZF_MYND_2"/>
    <property type="match status" value="1"/>
</dbReference>
<feature type="domain" description="MYND-type" evidence="6">
    <location>
        <begin position="15"/>
        <end position="52"/>
    </location>
</feature>
<dbReference type="GeneID" id="9682958"/>
<dbReference type="SUPFAM" id="SSF144232">
    <property type="entry name" value="HIT/MYND zinc finger-like"/>
    <property type="match status" value="1"/>
</dbReference>
<dbReference type="RefSeq" id="XP_003057044.1">
    <property type="nucleotide sequence ID" value="XM_003056998.1"/>
</dbReference>
<keyword evidence="3" id="KW-0862">Zinc</keyword>
<dbReference type="CDD" id="cd06467">
    <property type="entry name" value="p23_NUDC_like"/>
    <property type="match status" value="1"/>
</dbReference>
<keyword evidence="1" id="KW-0479">Metal-binding</keyword>
<feature type="region of interest" description="Disordered" evidence="5">
    <location>
        <begin position="314"/>
        <end position="337"/>
    </location>
</feature>
<dbReference type="eggNOG" id="ENOG502SHPE">
    <property type="taxonomic scope" value="Eukaryota"/>
</dbReference>
<feature type="compositionally biased region" description="Acidic residues" evidence="5">
    <location>
        <begin position="404"/>
        <end position="413"/>
    </location>
</feature>
<dbReference type="GO" id="GO:0008270">
    <property type="term" value="F:zinc ion binding"/>
    <property type="evidence" value="ECO:0007669"/>
    <property type="project" value="UniProtKB-KW"/>
</dbReference>
<evidence type="ECO:0000256" key="1">
    <source>
        <dbReference type="ARBA" id="ARBA00022723"/>
    </source>
</evidence>
<dbReference type="Gene3D" id="2.60.40.790">
    <property type="match status" value="1"/>
</dbReference>
<evidence type="ECO:0000256" key="2">
    <source>
        <dbReference type="ARBA" id="ARBA00022771"/>
    </source>
</evidence>
<dbReference type="AlphaFoldDB" id="C1MN52"/>
<accession>C1MN52</accession>
<keyword evidence="2 4" id="KW-0863">Zinc-finger</keyword>
<gene>
    <name evidence="8" type="ORF">MICPUCDRAFT_56784</name>
</gene>
<evidence type="ECO:0000313" key="9">
    <source>
        <dbReference type="Proteomes" id="UP000001876"/>
    </source>
</evidence>
<dbReference type="InterPro" id="IPR008978">
    <property type="entry name" value="HSP20-like_chaperone"/>
</dbReference>
<dbReference type="Gene3D" id="6.10.140.2220">
    <property type="match status" value="1"/>
</dbReference>
<dbReference type="InterPro" id="IPR002893">
    <property type="entry name" value="Znf_MYND"/>
</dbReference>
<reference evidence="8 9" key="1">
    <citation type="journal article" date="2009" name="Science">
        <title>Green evolution and dynamic adaptations revealed by genomes of the marine picoeukaryotes Micromonas.</title>
        <authorList>
            <person name="Worden A.Z."/>
            <person name="Lee J.H."/>
            <person name="Mock T."/>
            <person name="Rouze P."/>
            <person name="Simmons M.P."/>
            <person name="Aerts A.L."/>
            <person name="Allen A.E."/>
            <person name="Cuvelier M.L."/>
            <person name="Derelle E."/>
            <person name="Everett M.V."/>
            <person name="Foulon E."/>
            <person name="Grimwood J."/>
            <person name="Gundlach H."/>
            <person name="Henrissat B."/>
            <person name="Napoli C."/>
            <person name="McDonald S.M."/>
            <person name="Parker M.S."/>
            <person name="Rombauts S."/>
            <person name="Salamov A."/>
            <person name="Von Dassow P."/>
            <person name="Badger J.H."/>
            <person name="Coutinho P.M."/>
            <person name="Demir E."/>
            <person name="Dubchak I."/>
            <person name="Gentemann C."/>
            <person name="Eikrem W."/>
            <person name="Gready J.E."/>
            <person name="John U."/>
            <person name="Lanier W."/>
            <person name="Lindquist E.A."/>
            <person name="Lucas S."/>
            <person name="Mayer K.F."/>
            <person name="Moreau H."/>
            <person name="Not F."/>
            <person name="Otillar R."/>
            <person name="Panaud O."/>
            <person name="Pangilinan J."/>
            <person name="Paulsen I."/>
            <person name="Piegu B."/>
            <person name="Poliakov A."/>
            <person name="Robbens S."/>
            <person name="Schmutz J."/>
            <person name="Toulza E."/>
            <person name="Wyss T."/>
            <person name="Zelensky A."/>
            <person name="Zhou K."/>
            <person name="Armbrust E.V."/>
            <person name="Bhattacharya D."/>
            <person name="Goodenough U.W."/>
            <person name="Van de Peer Y."/>
            <person name="Grigoriev I.V."/>
        </authorList>
    </citation>
    <scope>NUCLEOTIDE SEQUENCE [LARGE SCALE GENOMIC DNA]</scope>
    <source>
        <strain evidence="8 9">CCMP1545</strain>
    </source>
</reference>
<name>C1MN52_MICPC</name>
<keyword evidence="9" id="KW-1185">Reference proteome</keyword>
<feature type="domain" description="CS" evidence="7">
    <location>
        <begin position="170"/>
        <end position="307"/>
    </location>
</feature>
<dbReference type="Pfam" id="PF04969">
    <property type="entry name" value="CS"/>
    <property type="match status" value="2"/>
</dbReference>
<organism evidence="9">
    <name type="scientific">Micromonas pusilla (strain CCMP1545)</name>
    <name type="common">Picoplanktonic green alga</name>
    <dbReference type="NCBI Taxonomy" id="564608"/>
    <lineage>
        <taxon>Eukaryota</taxon>
        <taxon>Viridiplantae</taxon>
        <taxon>Chlorophyta</taxon>
        <taxon>Mamiellophyceae</taxon>
        <taxon>Mamiellales</taxon>
        <taxon>Mamiellaceae</taxon>
        <taxon>Micromonas</taxon>
    </lineage>
</organism>
<feature type="compositionally biased region" description="Basic and acidic residues" evidence="5">
    <location>
        <begin position="414"/>
        <end position="433"/>
    </location>
</feature>
<dbReference type="Proteomes" id="UP000001876">
    <property type="component" value="Unassembled WGS sequence"/>
</dbReference>
<dbReference type="InterPro" id="IPR007052">
    <property type="entry name" value="CS_dom"/>
</dbReference>
<dbReference type="SUPFAM" id="SSF49764">
    <property type="entry name" value="HSP20-like chaperones"/>
    <property type="match status" value="1"/>
</dbReference>
<sequence>MSAHFQEEQAFPDECANCGGREDLALCSRCHSAHFCSRKCQKAYWPFHKEWCKRNDFADHVEKTQPKFARFLRKHGKQAVLKDDEVDRVERKVVSVADMYGDANPKPKPPNFDAEDMRKMKLADERRLMALRDADRHTVAARVAGGAVAGAAAIAWGEIEVAEGLGVDDDAGLGMKWRQNQTFVEVFVLLPTGCPGSRVDVKLETDRIRVTVKGARARRPPITFALSFPSTNHVARRPPRRSLTPSYSPTATGEDVIRGELYAPIKAEASTWLIADGVLELSLLKRNRRGNYENGSNNAETFWFSVVREDGGRRDDAAGDAPSGYGRPAIGPPRVASSYPPNEYYEVRLVSFFAFRAPPPLGFNARRSIASVPLSTDPFRRPPERPRRRAGGRRARVQGAGELEPADDQEQAELGERDATRRDGDGRKRSMSG</sequence>
<dbReference type="PROSITE" id="PS51203">
    <property type="entry name" value="CS"/>
    <property type="match status" value="1"/>
</dbReference>
<evidence type="ECO:0000256" key="5">
    <source>
        <dbReference type="SAM" id="MobiDB-lite"/>
    </source>
</evidence>
<evidence type="ECO:0000313" key="8">
    <source>
        <dbReference type="EMBL" id="EEH58689.1"/>
    </source>
</evidence>
<protein>
    <submittedName>
        <fullName evidence="8">Predicted protein</fullName>
    </submittedName>
</protein>
<evidence type="ECO:0000256" key="4">
    <source>
        <dbReference type="PROSITE-ProRule" id="PRU00134"/>
    </source>
</evidence>
<dbReference type="EMBL" id="GG663737">
    <property type="protein sequence ID" value="EEH58689.1"/>
    <property type="molecule type" value="Genomic_DNA"/>
</dbReference>
<dbReference type="PROSITE" id="PS01360">
    <property type="entry name" value="ZF_MYND_1"/>
    <property type="match status" value="1"/>
</dbReference>
<feature type="region of interest" description="Disordered" evidence="5">
    <location>
        <begin position="374"/>
        <end position="433"/>
    </location>
</feature>
<evidence type="ECO:0000259" key="7">
    <source>
        <dbReference type="PROSITE" id="PS51203"/>
    </source>
</evidence>
<proteinExistence type="predicted"/>
<evidence type="ECO:0000256" key="3">
    <source>
        <dbReference type="ARBA" id="ARBA00022833"/>
    </source>
</evidence>
<evidence type="ECO:0000259" key="6">
    <source>
        <dbReference type="PROSITE" id="PS50865"/>
    </source>
</evidence>
<dbReference type="Pfam" id="PF01753">
    <property type="entry name" value="zf-MYND"/>
    <property type="match status" value="1"/>
</dbReference>
<dbReference type="OrthoDB" id="416217at2759"/>
<feature type="compositionally biased region" description="Basic residues" evidence="5">
    <location>
        <begin position="386"/>
        <end position="396"/>
    </location>
</feature>
<dbReference type="KEGG" id="mpp:MICPUCDRAFT_56784"/>